<dbReference type="Gene3D" id="1.10.10.10">
    <property type="entry name" value="Winged helix-like DNA-binding domain superfamily/Winged helix DNA-binding domain"/>
    <property type="match status" value="1"/>
</dbReference>
<accession>A0A2N0P0G1</accession>
<organism evidence="1 2">
    <name type="scientific">Rhizophagus irregularis</name>
    <dbReference type="NCBI Taxonomy" id="588596"/>
    <lineage>
        <taxon>Eukaryota</taxon>
        <taxon>Fungi</taxon>
        <taxon>Fungi incertae sedis</taxon>
        <taxon>Mucoromycota</taxon>
        <taxon>Glomeromycotina</taxon>
        <taxon>Glomeromycetes</taxon>
        <taxon>Glomerales</taxon>
        <taxon>Glomeraceae</taxon>
        <taxon>Rhizophagus</taxon>
    </lineage>
</organism>
<dbReference type="InterPro" id="IPR009057">
    <property type="entry name" value="Homeodomain-like_sf"/>
</dbReference>
<dbReference type="VEuPathDB" id="FungiDB:FUN_018525"/>
<comment type="caution">
    <text evidence="1">The sequence shown here is derived from an EMBL/GenBank/DDBJ whole genome shotgun (WGS) entry which is preliminary data.</text>
</comment>
<dbReference type="SUPFAM" id="SSF46689">
    <property type="entry name" value="Homeodomain-like"/>
    <property type="match status" value="1"/>
</dbReference>
<dbReference type="EMBL" id="LLXJ01001904">
    <property type="protein sequence ID" value="PKC00308.1"/>
    <property type="molecule type" value="Genomic_DNA"/>
</dbReference>
<dbReference type="Proteomes" id="UP000232722">
    <property type="component" value="Unassembled WGS sequence"/>
</dbReference>
<evidence type="ECO:0008006" key="3">
    <source>
        <dbReference type="Google" id="ProtNLM"/>
    </source>
</evidence>
<reference evidence="1 2" key="1">
    <citation type="submission" date="2016-04" db="EMBL/GenBank/DDBJ databases">
        <title>Genome analyses suggest a sexual origin of heterokaryosis in a supposedly ancient asexual fungus.</title>
        <authorList>
            <person name="Ropars J."/>
            <person name="Sedzielewska K."/>
            <person name="Noel J."/>
            <person name="Charron P."/>
            <person name="Farinelli L."/>
            <person name="Marton T."/>
            <person name="Kruger M."/>
            <person name="Pelin A."/>
            <person name="Brachmann A."/>
            <person name="Corradi N."/>
        </authorList>
    </citation>
    <scope>NUCLEOTIDE SEQUENCE [LARGE SCALE GENOMIC DNA]</scope>
    <source>
        <strain evidence="1 2">A5</strain>
    </source>
</reference>
<reference evidence="1 2" key="2">
    <citation type="submission" date="2017-09" db="EMBL/GenBank/DDBJ databases">
        <title>Extensive intraspecific genome diversity in a model arbuscular mycorrhizal fungus.</title>
        <authorList>
            <person name="Chen E.C."/>
            <person name="Morin E."/>
            <person name="Beaudet D."/>
            <person name="Noel J."/>
            <person name="Ndikumana S."/>
            <person name="Charron P."/>
            <person name="St-Onge C."/>
            <person name="Giorgi J."/>
            <person name="Grigoriev I.V."/>
            <person name="Roux C."/>
            <person name="Martin F.M."/>
            <person name="Corradi N."/>
        </authorList>
    </citation>
    <scope>NUCLEOTIDE SEQUENCE [LARGE SCALE GENOMIC DNA]</scope>
    <source>
        <strain evidence="1 2">A5</strain>
    </source>
</reference>
<protein>
    <recommendedName>
        <fullName evidence="3">Homeodomain-like protein</fullName>
    </recommendedName>
</protein>
<proteinExistence type="predicted"/>
<dbReference type="InterPro" id="IPR036388">
    <property type="entry name" value="WH-like_DNA-bd_sf"/>
</dbReference>
<dbReference type="VEuPathDB" id="FungiDB:RhiirFUN_011055"/>
<dbReference type="AlphaFoldDB" id="A0A2N0P0G1"/>
<sequence>MPPAFSTDLKWRIVYLYYDGFSTKKIAQILYMSKYTVKKVLRIYRKWGCIIDPWLKKAGRRKTFNGEDMKASLSINKRTFSVDWYLDELVSEMDVLTGKKVSVPTLWRSLRFCGITRKKVNILHKNAKERNEILRGAFIANMGINYTPDQLVFLDESAKDERSLSRGYGYSLINTR</sequence>
<feature type="non-terminal residue" evidence="1">
    <location>
        <position position="176"/>
    </location>
</feature>
<name>A0A2N0P0G1_9GLOM</name>
<evidence type="ECO:0000313" key="2">
    <source>
        <dbReference type="Proteomes" id="UP000232722"/>
    </source>
</evidence>
<dbReference type="VEuPathDB" id="FungiDB:RhiirA1_479484"/>
<evidence type="ECO:0000313" key="1">
    <source>
        <dbReference type="EMBL" id="PKC00308.1"/>
    </source>
</evidence>
<gene>
    <name evidence="1" type="ORF">RhiirA5_264079</name>
</gene>